<sequence length="154" mass="17323">MKLFISLTLVSIFFLGQCKPAEVPYSEKDISLVSKLFEANQKLHEGLLLDSPSLSLVEFKSALDSLASSTHPRLLEWKSKIEGNFPKNPKDLDASFENLSQIALVLTDIKKAIPALENFNQFYCPMVEKYWVAKGKLVQNPYAPEMRACGEMLP</sequence>
<protein>
    <recommendedName>
        <fullName evidence="3">DUF3347 domain-containing protein</fullName>
    </recommendedName>
</protein>
<proteinExistence type="predicted"/>
<comment type="caution">
    <text evidence="1">The sequence shown here is derived from an EMBL/GenBank/DDBJ whole genome shotgun (WGS) entry which is preliminary data.</text>
</comment>
<dbReference type="OrthoDB" id="5294039at2"/>
<dbReference type="AlphaFoldDB" id="A0A4R9LUQ1"/>
<evidence type="ECO:0008006" key="3">
    <source>
        <dbReference type="Google" id="ProtNLM"/>
    </source>
</evidence>
<name>A0A4R9LUQ1_9LEPT</name>
<dbReference type="RefSeq" id="WP_135763922.1">
    <property type="nucleotide sequence ID" value="NZ_RQHV01000042.1"/>
</dbReference>
<keyword evidence="2" id="KW-1185">Reference proteome</keyword>
<evidence type="ECO:0000313" key="1">
    <source>
        <dbReference type="EMBL" id="TGN11169.1"/>
    </source>
</evidence>
<dbReference type="EMBL" id="RQHV01000042">
    <property type="protein sequence ID" value="TGN11169.1"/>
    <property type="molecule type" value="Genomic_DNA"/>
</dbReference>
<dbReference type="Proteomes" id="UP000298264">
    <property type="component" value="Unassembled WGS sequence"/>
</dbReference>
<evidence type="ECO:0000313" key="2">
    <source>
        <dbReference type="Proteomes" id="UP000298264"/>
    </source>
</evidence>
<reference evidence="1" key="1">
    <citation type="journal article" date="2019" name="PLoS Negl. Trop. Dis.">
        <title>Revisiting the worldwide diversity of Leptospira species in the environment.</title>
        <authorList>
            <person name="Vincent A.T."/>
            <person name="Schiettekatte O."/>
            <person name="Bourhy P."/>
            <person name="Veyrier F.J."/>
            <person name="Picardeau M."/>
        </authorList>
    </citation>
    <scope>NUCLEOTIDE SEQUENCE [LARGE SCALE GENOMIC DNA]</scope>
    <source>
        <strain evidence="1">201400974</strain>
    </source>
</reference>
<gene>
    <name evidence="1" type="ORF">EHS11_08435</name>
</gene>
<accession>A0A4R9LUQ1</accession>
<organism evidence="1 2">
    <name type="scientific">Leptospira ilyithenensis</name>
    <dbReference type="NCBI Taxonomy" id="2484901"/>
    <lineage>
        <taxon>Bacteria</taxon>
        <taxon>Pseudomonadati</taxon>
        <taxon>Spirochaetota</taxon>
        <taxon>Spirochaetia</taxon>
        <taxon>Leptospirales</taxon>
        <taxon>Leptospiraceae</taxon>
        <taxon>Leptospira</taxon>
    </lineage>
</organism>